<name>A0A4P9VV89_9FUNG</name>
<feature type="compositionally biased region" description="Acidic residues" evidence="1">
    <location>
        <begin position="241"/>
        <end position="259"/>
    </location>
</feature>
<keyword evidence="3" id="KW-1185">Reference proteome</keyword>
<feature type="region of interest" description="Disordered" evidence="1">
    <location>
        <begin position="219"/>
        <end position="259"/>
    </location>
</feature>
<protein>
    <submittedName>
        <fullName evidence="2">Uncharacterized protein</fullName>
    </submittedName>
</protein>
<sequence length="259" mass="27727">MDLVERVARAKEESTRRGLIFNTEINRTLFQKNGCIISLNHATLHQPVFNTTPEFREHPDEALASALDQLDSYFSNSGPSTACAPTLPSTKQVVYPSIKGFVDLMDLNPHVSYMDLVLDAIAPSVVPAVYPKASLEAVPVALNPAAGLLSMMTAEENADGHAPANYCGRESREASSLPGGRSPVTANAAETFSPRPTAPIGVRLAPQRESALGDGRIASHLRLPPGKQGLTNSLVRPSDGSDMEEIDPEAEGSDDEGYY</sequence>
<evidence type="ECO:0000313" key="3">
    <source>
        <dbReference type="Proteomes" id="UP000269721"/>
    </source>
</evidence>
<reference evidence="3" key="1">
    <citation type="journal article" date="2018" name="Nat. Microbiol.">
        <title>Leveraging single-cell genomics to expand the fungal tree of life.</title>
        <authorList>
            <person name="Ahrendt S.R."/>
            <person name="Quandt C.A."/>
            <person name="Ciobanu D."/>
            <person name="Clum A."/>
            <person name="Salamov A."/>
            <person name="Andreopoulos B."/>
            <person name="Cheng J.F."/>
            <person name="Woyke T."/>
            <person name="Pelin A."/>
            <person name="Henrissat B."/>
            <person name="Reynolds N.K."/>
            <person name="Benny G.L."/>
            <person name="Smith M.E."/>
            <person name="James T.Y."/>
            <person name="Grigoriev I.V."/>
        </authorList>
    </citation>
    <scope>NUCLEOTIDE SEQUENCE [LARGE SCALE GENOMIC DNA]</scope>
</reference>
<organism evidence="2 3">
    <name type="scientific">Blyttiomyces helicus</name>
    <dbReference type="NCBI Taxonomy" id="388810"/>
    <lineage>
        <taxon>Eukaryota</taxon>
        <taxon>Fungi</taxon>
        <taxon>Fungi incertae sedis</taxon>
        <taxon>Chytridiomycota</taxon>
        <taxon>Chytridiomycota incertae sedis</taxon>
        <taxon>Chytridiomycetes</taxon>
        <taxon>Chytridiomycetes incertae sedis</taxon>
        <taxon>Blyttiomyces</taxon>
    </lineage>
</organism>
<feature type="region of interest" description="Disordered" evidence="1">
    <location>
        <begin position="159"/>
        <end position="200"/>
    </location>
</feature>
<proteinExistence type="predicted"/>
<dbReference type="Proteomes" id="UP000269721">
    <property type="component" value="Unassembled WGS sequence"/>
</dbReference>
<dbReference type="AlphaFoldDB" id="A0A4P9VV89"/>
<accession>A0A4P9VV89</accession>
<evidence type="ECO:0000256" key="1">
    <source>
        <dbReference type="SAM" id="MobiDB-lite"/>
    </source>
</evidence>
<dbReference type="EMBL" id="ML001108">
    <property type="protein sequence ID" value="RKO83551.1"/>
    <property type="molecule type" value="Genomic_DNA"/>
</dbReference>
<evidence type="ECO:0000313" key="2">
    <source>
        <dbReference type="EMBL" id="RKO83551.1"/>
    </source>
</evidence>
<gene>
    <name evidence="2" type="ORF">BDK51DRAFT_39263</name>
</gene>